<accession>A0A444LJX4</accession>
<dbReference type="Gene3D" id="3.60.10.10">
    <property type="entry name" value="Endonuclease/exonuclease/phosphatase"/>
    <property type="match status" value="1"/>
</dbReference>
<reference evidence="2 3" key="1">
    <citation type="submission" date="2019-01" db="EMBL/GenBank/DDBJ databases">
        <title>The draft genome of Rhizobium sp. 24NR.</title>
        <authorList>
            <person name="Liu L."/>
            <person name="Liang L."/>
            <person name="Shi S."/>
            <person name="Xu L."/>
            <person name="Wang X."/>
            <person name="Li L."/>
            <person name="Zhang X."/>
        </authorList>
    </citation>
    <scope>NUCLEOTIDE SEQUENCE [LARGE SCALE GENOMIC DNA]</scope>
    <source>
        <strain evidence="2 3">24NR</strain>
    </source>
</reference>
<dbReference type="RefSeq" id="WP_128443268.1">
    <property type="nucleotide sequence ID" value="NZ_SBIP01000002.1"/>
</dbReference>
<dbReference type="PANTHER" id="PTHR14859">
    <property type="entry name" value="CALCOFLUOR WHITE HYPERSENSITIVE PROTEIN PRECURSOR"/>
    <property type="match status" value="1"/>
</dbReference>
<name>A0A444LJX4_9HYPH</name>
<dbReference type="PANTHER" id="PTHR14859:SF15">
    <property type="entry name" value="ENDONUCLEASE_EXONUCLEASE_PHOSPHATASE DOMAIN-CONTAINING PROTEIN"/>
    <property type="match status" value="1"/>
</dbReference>
<evidence type="ECO:0000313" key="3">
    <source>
        <dbReference type="Proteomes" id="UP000287687"/>
    </source>
</evidence>
<dbReference type="Pfam" id="PF03372">
    <property type="entry name" value="Exo_endo_phos"/>
    <property type="match status" value="1"/>
</dbReference>
<sequence>MNDLTPVGSLSPRRLKILTYNVHSCIGTDRKLDPARIADVIAALEPDVIGLQELDVGRNRTGGTDQAHEIATLLRMEYHFHAALNLAEERYGDAILTTLPAKMIKADVLPSFGEQRGALAVELSVGDRSVQIVNTHLGLRSRDRRAQMAALLGEDWLSQPAWSCKPRILIGDLNSTPLTRTYKSLAAVYRDAHAAGHPRPRATFPSRFPLLRLDHVFISPDVKAVDAQVVSTPLARLASDHLPLLVTVEV</sequence>
<dbReference type="SUPFAM" id="SSF56219">
    <property type="entry name" value="DNase I-like"/>
    <property type="match status" value="1"/>
</dbReference>
<protein>
    <submittedName>
        <fullName evidence="2">EEP domain-containing protein</fullName>
    </submittedName>
</protein>
<dbReference type="Proteomes" id="UP000287687">
    <property type="component" value="Unassembled WGS sequence"/>
</dbReference>
<dbReference type="GO" id="GO:0016020">
    <property type="term" value="C:membrane"/>
    <property type="evidence" value="ECO:0007669"/>
    <property type="project" value="GOC"/>
</dbReference>
<evidence type="ECO:0000259" key="1">
    <source>
        <dbReference type="Pfam" id="PF03372"/>
    </source>
</evidence>
<organism evidence="2 3">
    <name type="scientific">Neorhizobium lilium</name>
    <dbReference type="NCBI Taxonomy" id="2503024"/>
    <lineage>
        <taxon>Bacteria</taxon>
        <taxon>Pseudomonadati</taxon>
        <taxon>Pseudomonadota</taxon>
        <taxon>Alphaproteobacteria</taxon>
        <taxon>Hyphomicrobiales</taxon>
        <taxon>Rhizobiaceae</taxon>
        <taxon>Rhizobium/Agrobacterium group</taxon>
        <taxon>Neorhizobium</taxon>
    </lineage>
</organism>
<dbReference type="InterPro" id="IPR051916">
    <property type="entry name" value="GPI-anchor_lipid_remodeler"/>
</dbReference>
<gene>
    <name evidence="2" type="ORF">EPK99_12135</name>
</gene>
<feature type="domain" description="Endonuclease/exonuclease/phosphatase" evidence="1">
    <location>
        <begin position="18"/>
        <end position="241"/>
    </location>
</feature>
<dbReference type="GO" id="GO:0006506">
    <property type="term" value="P:GPI anchor biosynthetic process"/>
    <property type="evidence" value="ECO:0007669"/>
    <property type="project" value="TreeGrafter"/>
</dbReference>
<dbReference type="OrthoDB" id="9813425at2"/>
<dbReference type="GO" id="GO:0003824">
    <property type="term" value="F:catalytic activity"/>
    <property type="evidence" value="ECO:0007669"/>
    <property type="project" value="InterPro"/>
</dbReference>
<dbReference type="InterPro" id="IPR005135">
    <property type="entry name" value="Endo/exonuclease/phosphatase"/>
</dbReference>
<dbReference type="AlphaFoldDB" id="A0A444LJX4"/>
<comment type="caution">
    <text evidence="2">The sequence shown here is derived from an EMBL/GenBank/DDBJ whole genome shotgun (WGS) entry which is preliminary data.</text>
</comment>
<proteinExistence type="predicted"/>
<dbReference type="InterPro" id="IPR036691">
    <property type="entry name" value="Endo/exonu/phosph_ase_sf"/>
</dbReference>
<dbReference type="EMBL" id="SBIP01000002">
    <property type="protein sequence ID" value="RWX79294.1"/>
    <property type="molecule type" value="Genomic_DNA"/>
</dbReference>
<evidence type="ECO:0000313" key="2">
    <source>
        <dbReference type="EMBL" id="RWX79294.1"/>
    </source>
</evidence>
<keyword evidence="3" id="KW-1185">Reference proteome</keyword>